<evidence type="ECO:0000256" key="4">
    <source>
        <dbReference type="ARBA" id="ARBA00022723"/>
    </source>
</evidence>
<dbReference type="Gene3D" id="3.40.1390.30">
    <property type="entry name" value="NIF3 (NGG1p interacting factor 3)-like"/>
    <property type="match status" value="1"/>
</dbReference>
<keyword evidence="4 5" id="KW-0479">Metal-binding</keyword>
<dbReference type="InterPro" id="IPR017221">
    <property type="entry name" value="DUF34/NIF3_bac"/>
</dbReference>
<evidence type="ECO:0000313" key="7">
    <source>
        <dbReference type="EMBL" id="KRL08254.1"/>
    </source>
</evidence>
<dbReference type="RefSeq" id="WP_057868453.1">
    <property type="nucleotide sequence ID" value="NZ_AZDX01000001.1"/>
</dbReference>
<dbReference type="EMBL" id="AZDX01000001">
    <property type="protein sequence ID" value="KRL08254.1"/>
    <property type="molecule type" value="Genomic_DNA"/>
</dbReference>
<comment type="subunit">
    <text evidence="2">Homohexamer.</text>
</comment>
<dbReference type="PATRIC" id="fig|1423759.3.peg.43"/>
<keyword evidence="8" id="KW-1185">Reference proteome</keyword>
<dbReference type="FunFam" id="3.40.1390.30:FF:000001">
    <property type="entry name" value="GTP cyclohydrolase 1 type 2"/>
    <property type="match status" value="1"/>
</dbReference>
<dbReference type="AlphaFoldDB" id="A0A0R1MK04"/>
<sequence length="371" mass="41584">MTNVGEIVARFEQFAPQSWAEEGDPVGLQIGSMQQTVHKMMITLDVRPEVVAEAVKNNVDFIFAHHPALFRPIRKFDLENPQNKMYAELIKHDITVYAAHTNLDNANQGMNDWLASLLDLQDIEPLLPQHEDKLFRLAVFVPQAAAETVRNALTAAGAGRIGEYQDCSYTISGVGRFTPQPAANPTIGNLLEPTEVAEDKIEVVFPKKICSRILKVMRTVHPYEEPAFDLFEVQGNGSRYGMGRVGNLKKSVTISSFAEYCKTKFEIPHLRVVTGDITRKVSRIAILGGSGSQFYKDVLKKKADVYVTGDISYHTGHDIIASGLTAIDPGHHIEQICKPHLQNLFEQWNNENKWQIEVIQSEINTDPFIFI</sequence>
<dbReference type="GO" id="GO:0005737">
    <property type="term" value="C:cytoplasm"/>
    <property type="evidence" value="ECO:0007669"/>
    <property type="project" value="TreeGrafter"/>
</dbReference>
<feature type="binding site" evidence="6">
    <location>
        <position position="104"/>
    </location>
    <ligand>
        <name>a divalent metal cation</name>
        <dbReference type="ChEBI" id="CHEBI:60240"/>
        <label>1</label>
    </ligand>
</feature>
<proteinExistence type="inferred from homology"/>
<dbReference type="STRING" id="1423759.FC92_GL000043"/>
<dbReference type="SUPFAM" id="SSF102705">
    <property type="entry name" value="NIF3 (NGG1p interacting factor 3)-like"/>
    <property type="match status" value="1"/>
</dbReference>
<comment type="caution">
    <text evidence="7">The sequence shown here is derived from an EMBL/GenBank/DDBJ whole genome shotgun (WGS) entry which is preliminary data.</text>
</comment>
<dbReference type="GeneID" id="98311140"/>
<dbReference type="InterPro" id="IPR036069">
    <property type="entry name" value="DUF34/NIF3_sf"/>
</dbReference>
<dbReference type="PANTHER" id="PTHR13799">
    <property type="entry name" value="NGG1 INTERACTING FACTOR 3"/>
    <property type="match status" value="1"/>
</dbReference>
<reference evidence="7 8" key="1">
    <citation type="journal article" date="2015" name="Genome Announc.">
        <title>Expanding the biotechnology potential of lactobacilli through comparative genomics of 213 strains and associated genera.</title>
        <authorList>
            <person name="Sun Z."/>
            <person name="Harris H.M."/>
            <person name="McCann A."/>
            <person name="Guo C."/>
            <person name="Argimon S."/>
            <person name="Zhang W."/>
            <person name="Yang X."/>
            <person name="Jeffery I.B."/>
            <person name="Cooney J.C."/>
            <person name="Kagawa T.F."/>
            <person name="Liu W."/>
            <person name="Song Y."/>
            <person name="Salvetti E."/>
            <person name="Wrobel A."/>
            <person name="Rasinkangas P."/>
            <person name="Parkhill J."/>
            <person name="Rea M.C."/>
            <person name="O'Sullivan O."/>
            <person name="Ritari J."/>
            <person name="Douillard F.P."/>
            <person name="Paul Ross R."/>
            <person name="Yang R."/>
            <person name="Briner A.E."/>
            <person name="Felis G.E."/>
            <person name="de Vos W.M."/>
            <person name="Barrangou R."/>
            <person name="Klaenhammer T.R."/>
            <person name="Caufield P.W."/>
            <person name="Cui Y."/>
            <person name="Zhang H."/>
            <person name="O'Toole P.W."/>
        </authorList>
    </citation>
    <scope>NUCLEOTIDE SEQUENCE [LARGE SCALE GENOMIC DNA]</scope>
    <source>
        <strain evidence="7 8">DSM 19519</strain>
    </source>
</reference>
<feature type="binding site" evidence="6">
    <location>
        <position position="331"/>
    </location>
    <ligand>
        <name>a divalent metal cation</name>
        <dbReference type="ChEBI" id="CHEBI:60240"/>
        <label>1</label>
    </ligand>
</feature>
<evidence type="ECO:0000256" key="2">
    <source>
        <dbReference type="ARBA" id="ARBA00011643"/>
    </source>
</evidence>
<organism evidence="7 8">
    <name type="scientific">Liquorilactobacillus hordei DSM 19519</name>
    <dbReference type="NCBI Taxonomy" id="1423759"/>
    <lineage>
        <taxon>Bacteria</taxon>
        <taxon>Bacillati</taxon>
        <taxon>Bacillota</taxon>
        <taxon>Bacilli</taxon>
        <taxon>Lactobacillales</taxon>
        <taxon>Lactobacillaceae</taxon>
        <taxon>Liquorilactobacillus</taxon>
    </lineage>
</organism>
<evidence type="ECO:0000313" key="8">
    <source>
        <dbReference type="Proteomes" id="UP000051448"/>
    </source>
</evidence>
<dbReference type="Proteomes" id="UP000051448">
    <property type="component" value="Unassembled WGS sequence"/>
</dbReference>
<dbReference type="GO" id="GO:0046872">
    <property type="term" value="F:metal ion binding"/>
    <property type="evidence" value="ECO:0007669"/>
    <property type="project" value="UniProtKB-UniRule"/>
</dbReference>
<gene>
    <name evidence="7" type="ORF">FC92_GL000043</name>
</gene>
<evidence type="ECO:0000256" key="6">
    <source>
        <dbReference type="PIRSR" id="PIRSR602678-1"/>
    </source>
</evidence>
<dbReference type="Gene3D" id="3.30.70.120">
    <property type="match status" value="1"/>
</dbReference>
<comment type="similarity">
    <text evidence="1 5">Belongs to the GTP cyclohydrolase I type 2/NIF3 family.</text>
</comment>
<dbReference type="Pfam" id="PF01784">
    <property type="entry name" value="DUF34_NIF3"/>
    <property type="match status" value="1"/>
</dbReference>
<evidence type="ECO:0000256" key="1">
    <source>
        <dbReference type="ARBA" id="ARBA00006964"/>
    </source>
</evidence>
<dbReference type="InterPro" id="IPR015867">
    <property type="entry name" value="N-reg_PII/ATP_PRibTrfase_C"/>
</dbReference>
<dbReference type="PANTHER" id="PTHR13799:SF14">
    <property type="entry name" value="GTP CYCLOHYDROLASE 1 TYPE 2 HOMOLOG"/>
    <property type="match status" value="1"/>
</dbReference>
<dbReference type="OrthoDB" id="9792792at2"/>
<feature type="binding site" evidence="6">
    <location>
        <position position="66"/>
    </location>
    <ligand>
        <name>a divalent metal cation</name>
        <dbReference type="ChEBI" id="CHEBI:60240"/>
        <label>1</label>
    </ligand>
</feature>
<name>A0A0R1MK04_9LACO</name>
<feature type="binding site" evidence="6">
    <location>
        <position position="334"/>
    </location>
    <ligand>
        <name>a divalent metal cation</name>
        <dbReference type="ChEBI" id="CHEBI:60240"/>
        <label>1</label>
    </ligand>
</feature>
<dbReference type="NCBIfam" id="TIGR00486">
    <property type="entry name" value="YbgI_SA1388"/>
    <property type="match status" value="1"/>
</dbReference>
<evidence type="ECO:0000256" key="5">
    <source>
        <dbReference type="PIRNR" id="PIRNR037489"/>
    </source>
</evidence>
<accession>A0A0R1MK04</accession>
<feature type="binding site" evidence="6">
    <location>
        <position position="65"/>
    </location>
    <ligand>
        <name>a divalent metal cation</name>
        <dbReference type="ChEBI" id="CHEBI:60240"/>
        <label>1</label>
    </ligand>
</feature>
<protein>
    <recommendedName>
        <fullName evidence="3 5">GTP cyclohydrolase 1 type 2 homolog</fullName>
    </recommendedName>
</protein>
<evidence type="ECO:0000256" key="3">
    <source>
        <dbReference type="ARBA" id="ARBA00022112"/>
    </source>
</evidence>
<dbReference type="PIRSF" id="PIRSF037489">
    <property type="entry name" value="UCP037489_NIF3_YqfO"/>
    <property type="match status" value="1"/>
</dbReference>
<dbReference type="InterPro" id="IPR002678">
    <property type="entry name" value="DUF34/NIF3"/>
</dbReference>